<evidence type="ECO:0000313" key="2">
    <source>
        <dbReference type="Proteomes" id="UP001595530"/>
    </source>
</evidence>
<dbReference type="InterPro" id="IPR007460">
    <property type="entry name" value="BrnT_toxin"/>
</dbReference>
<organism evidence="1 2">
    <name type="scientific">Undibacterium arcticum</name>
    <dbReference type="NCBI Taxonomy" id="1762892"/>
    <lineage>
        <taxon>Bacteria</taxon>
        <taxon>Pseudomonadati</taxon>
        <taxon>Pseudomonadota</taxon>
        <taxon>Betaproteobacteria</taxon>
        <taxon>Burkholderiales</taxon>
        <taxon>Oxalobacteraceae</taxon>
        <taxon>Undibacterium</taxon>
    </lineage>
</organism>
<comment type="caution">
    <text evidence="1">The sequence shown here is derived from an EMBL/GenBank/DDBJ whole genome shotgun (WGS) entry which is preliminary data.</text>
</comment>
<protein>
    <submittedName>
        <fullName evidence="1">BrnT family toxin</fullName>
    </submittedName>
</protein>
<accession>A0ABV7F9B5</accession>
<gene>
    <name evidence="1" type="ORF">ACFOFO_23290</name>
</gene>
<name>A0ABV7F9B5_9BURK</name>
<reference evidence="2" key="1">
    <citation type="journal article" date="2019" name="Int. J. Syst. Evol. Microbiol.">
        <title>The Global Catalogue of Microorganisms (GCM) 10K type strain sequencing project: providing services to taxonomists for standard genome sequencing and annotation.</title>
        <authorList>
            <consortium name="The Broad Institute Genomics Platform"/>
            <consortium name="The Broad Institute Genome Sequencing Center for Infectious Disease"/>
            <person name="Wu L."/>
            <person name="Ma J."/>
        </authorList>
    </citation>
    <scope>NUCLEOTIDE SEQUENCE [LARGE SCALE GENOMIC DNA]</scope>
    <source>
        <strain evidence="2">KCTC 42986</strain>
    </source>
</reference>
<dbReference type="RefSeq" id="WP_390333059.1">
    <property type="nucleotide sequence ID" value="NZ_JBHRTP010000091.1"/>
</dbReference>
<dbReference type="EMBL" id="JBHRTP010000091">
    <property type="protein sequence ID" value="MFC3110841.1"/>
    <property type="molecule type" value="Genomic_DNA"/>
</dbReference>
<proteinExistence type="predicted"/>
<keyword evidence="2" id="KW-1185">Reference proteome</keyword>
<dbReference type="Proteomes" id="UP001595530">
    <property type="component" value="Unassembled WGS sequence"/>
</dbReference>
<dbReference type="InterPro" id="IPR038573">
    <property type="entry name" value="BrnT_sf"/>
</dbReference>
<sequence length="115" mass="13284">MLTSPWTESDFRIVIGSTTIDYDQNKETVNRQKHGYSLASAVYFLERMILPIPGPLLITTDPFEENGEIRHNHMTKDEDGHVVFFVTTMRPSETVRVISLRRASKNEEMIYLAHT</sequence>
<dbReference type="Pfam" id="PF04365">
    <property type="entry name" value="BrnT_toxin"/>
    <property type="match status" value="1"/>
</dbReference>
<dbReference type="Gene3D" id="3.10.450.530">
    <property type="entry name" value="Ribonuclease toxin, BrnT, of type II toxin-antitoxin system"/>
    <property type="match status" value="1"/>
</dbReference>
<evidence type="ECO:0000313" key="1">
    <source>
        <dbReference type="EMBL" id="MFC3110841.1"/>
    </source>
</evidence>